<accession>A0A0L6UW11</accession>
<dbReference type="VEuPathDB" id="FungiDB:VP01_346g2"/>
<feature type="coiled-coil region" evidence="1">
    <location>
        <begin position="16"/>
        <end position="54"/>
    </location>
</feature>
<organism evidence="3 4">
    <name type="scientific">Puccinia sorghi</name>
    <dbReference type="NCBI Taxonomy" id="27349"/>
    <lineage>
        <taxon>Eukaryota</taxon>
        <taxon>Fungi</taxon>
        <taxon>Dikarya</taxon>
        <taxon>Basidiomycota</taxon>
        <taxon>Pucciniomycotina</taxon>
        <taxon>Pucciniomycetes</taxon>
        <taxon>Pucciniales</taxon>
        <taxon>Pucciniaceae</taxon>
        <taxon>Puccinia</taxon>
    </lineage>
</organism>
<dbReference type="AlphaFoldDB" id="A0A0L6UW11"/>
<dbReference type="Proteomes" id="UP000037035">
    <property type="component" value="Unassembled WGS sequence"/>
</dbReference>
<evidence type="ECO:0000313" key="3">
    <source>
        <dbReference type="EMBL" id="KNZ52718.1"/>
    </source>
</evidence>
<sequence length="171" mass="20439">MNNNNSLENQPTGFILDILEEQKRRKRRRIDLIREEFNQSSQLEQELINELENMAEYIPHQAQPSQKTTCSKRTRPSNRKGKKPNLNRDHVAAHQKLIQDFFRFESINEQQQDHQFYSKFKIPMSLFNRIHADLTKNDLHFTQRKGLPRRAACLSRLHLVEMGPLSYRLER</sequence>
<reference evidence="3 4" key="1">
    <citation type="submission" date="2015-08" db="EMBL/GenBank/DDBJ databases">
        <title>Next Generation Sequencing and Analysis of the Genome of Puccinia sorghi L Schw, the Causal Agent of Maize Common Rust.</title>
        <authorList>
            <person name="Rochi L."/>
            <person name="Burguener G."/>
            <person name="Darino M."/>
            <person name="Turjanski A."/>
            <person name="Kreff E."/>
            <person name="Dieguez M.J."/>
            <person name="Sacco F."/>
        </authorList>
    </citation>
    <scope>NUCLEOTIDE SEQUENCE [LARGE SCALE GENOMIC DNA]</scope>
    <source>
        <strain evidence="3 4">RO10H11247</strain>
    </source>
</reference>
<dbReference type="OrthoDB" id="124998at2759"/>
<comment type="caution">
    <text evidence="3">The sequence shown here is derived from an EMBL/GenBank/DDBJ whole genome shotgun (WGS) entry which is preliminary data.</text>
</comment>
<name>A0A0L6UW11_9BASI</name>
<feature type="region of interest" description="Disordered" evidence="2">
    <location>
        <begin position="60"/>
        <end position="89"/>
    </location>
</feature>
<feature type="compositionally biased region" description="Basic residues" evidence="2">
    <location>
        <begin position="70"/>
        <end position="85"/>
    </location>
</feature>
<evidence type="ECO:0000313" key="4">
    <source>
        <dbReference type="Proteomes" id="UP000037035"/>
    </source>
</evidence>
<evidence type="ECO:0000256" key="2">
    <source>
        <dbReference type="SAM" id="MobiDB-lite"/>
    </source>
</evidence>
<dbReference type="EMBL" id="LAVV01008468">
    <property type="protein sequence ID" value="KNZ52718.1"/>
    <property type="molecule type" value="Genomic_DNA"/>
</dbReference>
<keyword evidence="1" id="KW-0175">Coiled coil</keyword>
<gene>
    <name evidence="3" type="ORF">VP01_346g2</name>
</gene>
<evidence type="ECO:0000256" key="1">
    <source>
        <dbReference type="SAM" id="Coils"/>
    </source>
</evidence>
<keyword evidence="4" id="KW-1185">Reference proteome</keyword>
<proteinExistence type="predicted"/>
<protein>
    <submittedName>
        <fullName evidence="3">Uncharacterized protein</fullName>
    </submittedName>
</protein>